<sequence>MEHTLISSILKRDGFLKLEMISDLYHAPSFR</sequence>
<organism evidence="1">
    <name type="scientific">Arundo donax</name>
    <name type="common">Giant reed</name>
    <name type="synonym">Donax arundinaceus</name>
    <dbReference type="NCBI Taxonomy" id="35708"/>
    <lineage>
        <taxon>Eukaryota</taxon>
        <taxon>Viridiplantae</taxon>
        <taxon>Streptophyta</taxon>
        <taxon>Embryophyta</taxon>
        <taxon>Tracheophyta</taxon>
        <taxon>Spermatophyta</taxon>
        <taxon>Magnoliopsida</taxon>
        <taxon>Liliopsida</taxon>
        <taxon>Poales</taxon>
        <taxon>Poaceae</taxon>
        <taxon>PACMAD clade</taxon>
        <taxon>Arundinoideae</taxon>
        <taxon>Arundineae</taxon>
        <taxon>Arundo</taxon>
    </lineage>
</organism>
<dbReference type="AlphaFoldDB" id="A0A0A8ZRE3"/>
<evidence type="ECO:0000313" key="1">
    <source>
        <dbReference type="EMBL" id="JAD41361.1"/>
    </source>
</evidence>
<proteinExistence type="predicted"/>
<accession>A0A0A8ZRE3</accession>
<reference evidence="1" key="1">
    <citation type="submission" date="2014-09" db="EMBL/GenBank/DDBJ databases">
        <authorList>
            <person name="Magalhaes I.L.F."/>
            <person name="Oliveira U."/>
            <person name="Santos F.R."/>
            <person name="Vidigal T.H.D.A."/>
            <person name="Brescovit A.D."/>
            <person name="Santos A.J."/>
        </authorList>
    </citation>
    <scope>NUCLEOTIDE SEQUENCE</scope>
    <source>
        <tissue evidence="1">Shoot tissue taken approximately 20 cm above the soil surface</tissue>
    </source>
</reference>
<protein>
    <submittedName>
        <fullName evidence="1">Uncharacterized protein</fullName>
    </submittedName>
</protein>
<reference evidence="1" key="2">
    <citation type="journal article" date="2015" name="Data Brief">
        <title>Shoot transcriptome of the giant reed, Arundo donax.</title>
        <authorList>
            <person name="Barrero R.A."/>
            <person name="Guerrero F.D."/>
            <person name="Moolhuijzen P."/>
            <person name="Goolsby J.A."/>
            <person name="Tidwell J."/>
            <person name="Bellgard S.E."/>
            <person name="Bellgard M.I."/>
        </authorList>
    </citation>
    <scope>NUCLEOTIDE SEQUENCE</scope>
    <source>
        <tissue evidence="1">Shoot tissue taken approximately 20 cm above the soil surface</tissue>
    </source>
</reference>
<name>A0A0A8ZRE3_ARUDO</name>
<dbReference type="EMBL" id="GBRH01256534">
    <property type="protein sequence ID" value="JAD41361.1"/>
    <property type="molecule type" value="Transcribed_RNA"/>
</dbReference>